<dbReference type="SUPFAM" id="SSF55347">
    <property type="entry name" value="Glyceraldehyde-3-phosphate dehydrogenase-like, C-terminal domain"/>
    <property type="match status" value="1"/>
</dbReference>
<dbReference type="Pfam" id="PF01408">
    <property type="entry name" value="GFO_IDH_MocA"/>
    <property type="match status" value="1"/>
</dbReference>
<protein>
    <recommendedName>
        <fullName evidence="4">Gfo/Idh/MocA-like oxidoreductase N-terminal domain-containing protein</fullName>
    </recommendedName>
</protein>
<gene>
    <name evidence="3" type="ORF">METZ01_LOCUS181630</name>
</gene>
<evidence type="ECO:0000313" key="3">
    <source>
        <dbReference type="EMBL" id="SVB28776.1"/>
    </source>
</evidence>
<dbReference type="AlphaFoldDB" id="A0A382CRJ6"/>
<name>A0A382CRJ6_9ZZZZ</name>
<dbReference type="Pfam" id="PF19051">
    <property type="entry name" value="GFO_IDH_MocA_C2"/>
    <property type="match status" value="1"/>
</dbReference>
<evidence type="ECO:0008006" key="4">
    <source>
        <dbReference type="Google" id="ProtNLM"/>
    </source>
</evidence>
<dbReference type="PROSITE" id="PS51318">
    <property type="entry name" value="TAT"/>
    <property type="match status" value="1"/>
</dbReference>
<dbReference type="InterPro" id="IPR000683">
    <property type="entry name" value="Gfo/Idh/MocA-like_OxRdtase_N"/>
</dbReference>
<dbReference type="SUPFAM" id="SSF51735">
    <property type="entry name" value="NAD(P)-binding Rossmann-fold domains"/>
    <property type="match status" value="1"/>
</dbReference>
<dbReference type="EMBL" id="UINC01035794">
    <property type="protein sequence ID" value="SVB28776.1"/>
    <property type="molecule type" value="Genomic_DNA"/>
</dbReference>
<sequence length="437" mass="48970">MKKTTRRDFLKTSSAVGSFFILPSGLLAKSPNSRVCTAHIGTGGKGRVDTGELVKHERVQAVGFCDADRNRGQIDSWLSKHKSAKFFQDYREMLATLGDKVDVVSISTPDHTHYPATMAAMKLGKHVYTQKPLTHKLAEARELAEFAAEKNLTTQMGIQNQSRAPYRFTRHHIKKGIIGKIKKVYVWSFKNWGYDGKPFAEKSAVPESLDWNLWLGTAPVRHFTEKVYHPGQWRKILDFGCGTLGDMGIHIFDTPFKSLDLTDPLWVEAECRAPNGFGHAETNKVHYGFAPTKYTTDNFTFTWWDGAGAPRHNGNPDLQLPNGDKLPKQGALYVGEAGRMVLPHCSMPTFYPDSVLDGVDKKGFQNVNHYTQFLDAIQGKDKTLAGFDYAGPLAESLCLGVVACQFPGKRLKWNSRKMRVSNLPEANPLLEGKYRKF</sequence>
<organism evidence="3">
    <name type="scientific">marine metagenome</name>
    <dbReference type="NCBI Taxonomy" id="408172"/>
    <lineage>
        <taxon>unclassified sequences</taxon>
        <taxon>metagenomes</taxon>
        <taxon>ecological metagenomes</taxon>
    </lineage>
</organism>
<feature type="domain" description="Gfo/Idh/MocA-like oxidoreductase N-terminal" evidence="1">
    <location>
        <begin position="40"/>
        <end position="157"/>
    </location>
</feature>
<dbReference type="PANTHER" id="PTHR43818:SF10">
    <property type="entry name" value="NADH-DEPENDENT DEHYDROGENASE-RELATED"/>
    <property type="match status" value="1"/>
</dbReference>
<feature type="domain" description="Gfo/Idh/MocA-like oxidoreductase bacterial type C-terminal" evidence="2">
    <location>
        <begin position="182"/>
        <end position="273"/>
    </location>
</feature>
<dbReference type="GO" id="GO:0000166">
    <property type="term" value="F:nucleotide binding"/>
    <property type="evidence" value="ECO:0007669"/>
    <property type="project" value="InterPro"/>
</dbReference>
<proteinExistence type="predicted"/>
<evidence type="ECO:0000259" key="1">
    <source>
        <dbReference type="Pfam" id="PF01408"/>
    </source>
</evidence>
<dbReference type="InterPro" id="IPR036291">
    <property type="entry name" value="NAD(P)-bd_dom_sf"/>
</dbReference>
<dbReference type="InterPro" id="IPR006311">
    <property type="entry name" value="TAT_signal"/>
</dbReference>
<dbReference type="InterPro" id="IPR043906">
    <property type="entry name" value="Gfo/Idh/MocA_OxRdtase_bact_C"/>
</dbReference>
<dbReference type="Gene3D" id="3.40.50.720">
    <property type="entry name" value="NAD(P)-binding Rossmann-like Domain"/>
    <property type="match status" value="1"/>
</dbReference>
<reference evidence="3" key="1">
    <citation type="submission" date="2018-05" db="EMBL/GenBank/DDBJ databases">
        <authorList>
            <person name="Lanie J.A."/>
            <person name="Ng W.-L."/>
            <person name="Kazmierczak K.M."/>
            <person name="Andrzejewski T.M."/>
            <person name="Davidsen T.M."/>
            <person name="Wayne K.J."/>
            <person name="Tettelin H."/>
            <person name="Glass J.I."/>
            <person name="Rusch D."/>
            <person name="Podicherti R."/>
            <person name="Tsui H.-C.T."/>
            <person name="Winkler M.E."/>
        </authorList>
    </citation>
    <scope>NUCLEOTIDE SEQUENCE</scope>
</reference>
<evidence type="ECO:0000259" key="2">
    <source>
        <dbReference type="Pfam" id="PF19051"/>
    </source>
</evidence>
<dbReference type="PANTHER" id="PTHR43818">
    <property type="entry name" value="BCDNA.GH03377"/>
    <property type="match status" value="1"/>
</dbReference>
<accession>A0A382CRJ6</accession>
<dbReference type="InterPro" id="IPR050463">
    <property type="entry name" value="Gfo/Idh/MocA_oxidrdct_glycsds"/>
</dbReference>